<feature type="compositionally biased region" description="Polar residues" evidence="1">
    <location>
        <begin position="41"/>
        <end position="51"/>
    </location>
</feature>
<protein>
    <submittedName>
        <fullName evidence="2">Uncharacterized protein</fullName>
    </submittedName>
</protein>
<proteinExistence type="predicted"/>
<reference evidence="2 3" key="1">
    <citation type="submission" date="2023-02" db="EMBL/GenBank/DDBJ databases">
        <title>LHISI_Scaffold_Assembly.</title>
        <authorList>
            <person name="Stuart O.P."/>
            <person name="Cleave R."/>
            <person name="Magrath M.J.L."/>
            <person name="Mikheyev A.S."/>
        </authorList>
    </citation>
    <scope>NUCLEOTIDE SEQUENCE [LARGE SCALE GENOMIC DNA]</scope>
    <source>
        <strain evidence="2">Daus_M_001</strain>
        <tissue evidence="2">Leg muscle</tissue>
    </source>
</reference>
<dbReference type="Proteomes" id="UP001159363">
    <property type="component" value="Chromosome 2"/>
</dbReference>
<accession>A0ABQ9IB42</accession>
<evidence type="ECO:0000313" key="2">
    <source>
        <dbReference type="EMBL" id="KAJ8893541.1"/>
    </source>
</evidence>
<feature type="region of interest" description="Disordered" evidence="1">
    <location>
        <begin position="29"/>
        <end position="51"/>
    </location>
</feature>
<sequence>MAAHSISEQNHAYSTTTYGHLRKNKKKCATGGGLVGPTKRGNGSTNSNDGNKQLLHDALILNLMRIISRKTFRSYQLFPCEFDLWARSSRGRGAVAERLDYSPPTKANRVQSSAGSLPDFRKWESCRTIPLVGGFSRGSPVSSRPCIPALVHSRLIPPSSALKISLLRTAQVSRLNSTPSSRDIPCVAS</sequence>
<keyword evidence="3" id="KW-1185">Reference proteome</keyword>
<gene>
    <name evidence="2" type="ORF">PR048_006139</name>
</gene>
<organism evidence="2 3">
    <name type="scientific">Dryococelus australis</name>
    <dbReference type="NCBI Taxonomy" id="614101"/>
    <lineage>
        <taxon>Eukaryota</taxon>
        <taxon>Metazoa</taxon>
        <taxon>Ecdysozoa</taxon>
        <taxon>Arthropoda</taxon>
        <taxon>Hexapoda</taxon>
        <taxon>Insecta</taxon>
        <taxon>Pterygota</taxon>
        <taxon>Neoptera</taxon>
        <taxon>Polyneoptera</taxon>
        <taxon>Phasmatodea</taxon>
        <taxon>Verophasmatodea</taxon>
        <taxon>Anareolatae</taxon>
        <taxon>Phasmatidae</taxon>
        <taxon>Eurycanthinae</taxon>
        <taxon>Dryococelus</taxon>
    </lineage>
</organism>
<evidence type="ECO:0000313" key="3">
    <source>
        <dbReference type="Proteomes" id="UP001159363"/>
    </source>
</evidence>
<dbReference type="EMBL" id="JARBHB010000002">
    <property type="protein sequence ID" value="KAJ8893541.1"/>
    <property type="molecule type" value="Genomic_DNA"/>
</dbReference>
<name>A0ABQ9IB42_9NEOP</name>
<evidence type="ECO:0000256" key="1">
    <source>
        <dbReference type="SAM" id="MobiDB-lite"/>
    </source>
</evidence>
<comment type="caution">
    <text evidence="2">The sequence shown here is derived from an EMBL/GenBank/DDBJ whole genome shotgun (WGS) entry which is preliminary data.</text>
</comment>